<dbReference type="Proteomes" id="UP000324595">
    <property type="component" value="Unassembled WGS sequence"/>
</dbReference>
<gene>
    <name evidence="3" type="ORF">LX73_1521</name>
</gene>
<evidence type="ECO:0000256" key="1">
    <source>
        <dbReference type="ARBA" id="ARBA00007435"/>
    </source>
</evidence>
<sequence>MATKRGFIYILSNKSRSVLYIGVTSDLLQRIHQHRIGSGSSFTKRYNLRYPIYYEEYKSITKAIEREKQLKNWERTWKLDLIREVNPTLDDIWTDIIANNR</sequence>
<dbReference type="Gene3D" id="3.40.1440.10">
    <property type="entry name" value="GIY-YIG endonuclease"/>
    <property type="match status" value="1"/>
</dbReference>
<dbReference type="Pfam" id="PF01541">
    <property type="entry name" value="GIY-YIG"/>
    <property type="match status" value="1"/>
</dbReference>
<evidence type="ECO:0000313" key="3">
    <source>
        <dbReference type="EMBL" id="TYP93808.1"/>
    </source>
</evidence>
<dbReference type="SMART" id="SM00465">
    <property type="entry name" value="GIYc"/>
    <property type="match status" value="1"/>
</dbReference>
<dbReference type="SUPFAM" id="SSF82771">
    <property type="entry name" value="GIY-YIG endonuclease"/>
    <property type="match status" value="1"/>
</dbReference>
<dbReference type="AlphaFoldDB" id="A0A5D3YJX0"/>
<comment type="similarity">
    <text evidence="1">Belongs to the UPF0213 family.</text>
</comment>
<dbReference type="CDD" id="cd10448">
    <property type="entry name" value="GIY-YIG_unchar_3"/>
    <property type="match status" value="1"/>
</dbReference>
<dbReference type="PANTHER" id="PTHR34477">
    <property type="entry name" value="UPF0213 PROTEIN YHBQ"/>
    <property type="match status" value="1"/>
</dbReference>
<proteinExistence type="inferred from homology"/>
<evidence type="ECO:0000259" key="2">
    <source>
        <dbReference type="PROSITE" id="PS50164"/>
    </source>
</evidence>
<reference evidence="3 4" key="1">
    <citation type="submission" date="2019-07" db="EMBL/GenBank/DDBJ databases">
        <title>Genomic Encyclopedia of Archaeal and Bacterial Type Strains, Phase II (KMG-II): from individual species to whole genera.</title>
        <authorList>
            <person name="Goeker M."/>
        </authorList>
    </citation>
    <scope>NUCLEOTIDE SEQUENCE [LARGE SCALE GENOMIC DNA]</scope>
    <source>
        <strain evidence="3 4">DSM 21935</strain>
    </source>
</reference>
<dbReference type="GO" id="GO:0004519">
    <property type="term" value="F:endonuclease activity"/>
    <property type="evidence" value="ECO:0007669"/>
    <property type="project" value="UniProtKB-KW"/>
</dbReference>
<keyword evidence="3" id="KW-0255">Endonuclease</keyword>
<organism evidence="3 4">
    <name type="scientific">Fodinibius salinus</name>
    <dbReference type="NCBI Taxonomy" id="860790"/>
    <lineage>
        <taxon>Bacteria</taxon>
        <taxon>Pseudomonadati</taxon>
        <taxon>Balneolota</taxon>
        <taxon>Balneolia</taxon>
        <taxon>Balneolales</taxon>
        <taxon>Balneolaceae</taxon>
        <taxon>Fodinibius</taxon>
    </lineage>
</organism>
<evidence type="ECO:0000313" key="4">
    <source>
        <dbReference type="Proteomes" id="UP000324595"/>
    </source>
</evidence>
<keyword evidence="3" id="KW-0378">Hydrolase</keyword>
<feature type="domain" description="GIY-YIG" evidence="2">
    <location>
        <begin position="4"/>
        <end position="80"/>
    </location>
</feature>
<keyword evidence="3" id="KW-0540">Nuclease</keyword>
<keyword evidence="4" id="KW-1185">Reference proteome</keyword>
<dbReference type="InterPro" id="IPR000305">
    <property type="entry name" value="GIY-YIG_endonuc"/>
</dbReference>
<accession>A0A5D3YJX0</accession>
<dbReference type="PANTHER" id="PTHR34477:SF5">
    <property type="entry name" value="BSL5627 PROTEIN"/>
    <property type="match status" value="1"/>
</dbReference>
<dbReference type="EMBL" id="VNHY01000002">
    <property type="protein sequence ID" value="TYP93808.1"/>
    <property type="molecule type" value="Genomic_DNA"/>
</dbReference>
<dbReference type="OrthoDB" id="9807770at2"/>
<dbReference type="PROSITE" id="PS50164">
    <property type="entry name" value="GIY_YIG"/>
    <property type="match status" value="1"/>
</dbReference>
<name>A0A5D3YJX0_9BACT</name>
<dbReference type="RefSeq" id="WP_148898860.1">
    <property type="nucleotide sequence ID" value="NZ_VNHY01000002.1"/>
</dbReference>
<comment type="caution">
    <text evidence="3">The sequence shown here is derived from an EMBL/GenBank/DDBJ whole genome shotgun (WGS) entry which is preliminary data.</text>
</comment>
<protein>
    <submittedName>
        <fullName evidence="3">Putative endonuclease</fullName>
    </submittedName>
</protein>
<dbReference type="InterPro" id="IPR035901">
    <property type="entry name" value="GIY-YIG_endonuc_sf"/>
</dbReference>
<dbReference type="InterPro" id="IPR050190">
    <property type="entry name" value="UPF0213_domain"/>
</dbReference>